<feature type="compositionally biased region" description="Basic and acidic residues" evidence="1">
    <location>
        <begin position="368"/>
        <end position="378"/>
    </location>
</feature>
<sequence length="477" mass="50134">MAMLLPMGILENTREIYAEVALYDTVPPENIWQYWKVPVLTSLQRSRVVRPDLNSFNSGGSEQKGLGNEQDGFLQGKLKSPTPSSSRPPPPHPILKKSRGPSTTGPRPTARFVSPPPSDDEDDKDDCESSGSTAVASSDFAPSDMPSAPLPPTQPQEAAAPAMAPAATTTTATTTTTTTTTMTTGGSGGEMRPPPTPSPAKGGKSSTPTFKKIVASTAVSKRRPVLPRRQGSQSSAGSDISLRDAAPAVLTRRFSGNQQRSGPGPTEKERRSSQEGSTSSPSHSNEAVALSAKASGKQPASTPSKSDTPQINPAQTDGHHDRPVVDGVAAERRSSAASLEAPQGRRGSRRPPAAGLLMGQAPGIMVPRMERSRSDIESPRISGKIGIGRPLIATSVVGTSDATAQGLIGSDNATYDTIDSETRDLPDRIRLASQPSSQVLLDMPFKPTPRNPAPPVPFGRSKSELTLLLERGKTHDG</sequence>
<name>A0AAE0JWI6_9PEZI</name>
<feature type="compositionally biased region" description="Acidic residues" evidence="1">
    <location>
        <begin position="118"/>
        <end position="128"/>
    </location>
</feature>
<feature type="compositionally biased region" description="Basic and acidic residues" evidence="1">
    <location>
        <begin position="317"/>
        <end position="334"/>
    </location>
</feature>
<feature type="region of interest" description="Disordered" evidence="1">
    <location>
        <begin position="434"/>
        <end position="464"/>
    </location>
</feature>
<feature type="compositionally biased region" description="Low complexity" evidence="1">
    <location>
        <begin position="335"/>
        <end position="355"/>
    </location>
</feature>
<protein>
    <submittedName>
        <fullName evidence="2">Uncharacterized protein</fullName>
    </submittedName>
</protein>
<feature type="compositionally biased region" description="Pro residues" evidence="1">
    <location>
        <begin position="446"/>
        <end position="457"/>
    </location>
</feature>
<feature type="compositionally biased region" description="Low complexity" evidence="1">
    <location>
        <begin position="158"/>
        <end position="184"/>
    </location>
</feature>
<accession>A0AAE0JWI6</accession>
<evidence type="ECO:0000256" key="1">
    <source>
        <dbReference type="SAM" id="MobiDB-lite"/>
    </source>
</evidence>
<feature type="region of interest" description="Disordered" evidence="1">
    <location>
        <begin position="54"/>
        <end position="383"/>
    </location>
</feature>
<dbReference type="EMBL" id="JAULSN010000009">
    <property type="protein sequence ID" value="KAK3365245.1"/>
    <property type="molecule type" value="Genomic_DNA"/>
</dbReference>
<evidence type="ECO:0000313" key="3">
    <source>
        <dbReference type="Proteomes" id="UP001287356"/>
    </source>
</evidence>
<reference evidence="2" key="2">
    <citation type="submission" date="2023-06" db="EMBL/GenBank/DDBJ databases">
        <authorList>
            <consortium name="Lawrence Berkeley National Laboratory"/>
            <person name="Haridas S."/>
            <person name="Hensen N."/>
            <person name="Bonometti L."/>
            <person name="Westerberg I."/>
            <person name="Brannstrom I.O."/>
            <person name="Guillou S."/>
            <person name="Cros-Aarteil S."/>
            <person name="Calhoun S."/>
            <person name="Kuo A."/>
            <person name="Mondo S."/>
            <person name="Pangilinan J."/>
            <person name="Riley R."/>
            <person name="Labutti K."/>
            <person name="Andreopoulos B."/>
            <person name="Lipzen A."/>
            <person name="Chen C."/>
            <person name="Yanf M."/>
            <person name="Daum C."/>
            <person name="Ng V."/>
            <person name="Clum A."/>
            <person name="Steindorff A."/>
            <person name="Ohm R."/>
            <person name="Martin F."/>
            <person name="Silar P."/>
            <person name="Natvig D."/>
            <person name="Lalanne C."/>
            <person name="Gautier V."/>
            <person name="Ament-Velasquez S.L."/>
            <person name="Kruys A."/>
            <person name="Hutchinson M.I."/>
            <person name="Powell A.J."/>
            <person name="Barry K."/>
            <person name="Miller A.N."/>
            <person name="Grigoriev I.V."/>
            <person name="Debuchy R."/>
            <person name="Gladieux P."/>
            <person name="Thoren M.H."/>
            <person name="Johannesson H."/>
        </authorList>
    </citation>
    <scope>NUCLEOTIDE SEQUENCE</scope>
    <source>
        <strain evidence="2">CBS 958.72</strain>
    </source>
</reference>
<feature type="compositionally biased region" description="Polar residues" evidence="1">
    <location>
        <begin position="298"/>
        <end position="315"/>
    </location>
</feature>
<gene>
    <name evidence="2" type="ORF">B0T24DRAFT_598532</name>
</gene>
<organism evidence="2 3">
    <name type="scientific">Lasiosphaeria ovina</name>
    <dbReference type="NCBI Taxonomy" id="92902"/>
    <lineage>
        <taxon>Eukaryota</taxon>
        <taxon>Fungi</taxon>
        <taxon>Dikarya</taxon>
        <taxon>Ascomycota</taxon>
        <taxon>Pezizomycotina</taxon>
        <taxon>Sordariomycetes</taxon>
        <taxon>Sordariomycetidae</taxon>
        <taxon>Sordariales</taxon>
        <taxon>Lasiosphaeriaceae</taxon>
        <taxon>Lasiosphaeria</taxon>
    </lineage>
</organism>
<comment type="caution">
    <text evidence="2">The sequence shown here is derived from an EMBL/GenBank/DDBJ whole genome shotgun (WGS) entry which is preliminary data.</text>
</comment>
<dbReference type="Proteomes" id="UP001287356">
    <property type="component" value="Unassembled WGS sequence"/>
</dbReference>
<feature type="compositionally biased region" description="Polar residues" evidence="1">
    <location>
        <begin position="274"/>
        <end position="285"/>
    </location>
</feature>
<proteinExistence type="predicted"/>
<dbReference type="AlphaFoldDB" id="A0AAE0JWI6"/>
<keyword evidence="3" id="KW-1185">Reference proteome</keyword>
<evidence type="ECO:0000313" key="2">
    <source>
        <dbReference type="EMBL" id="KAK3365245.1"/>
    </source>
</evidence>
<reference evidence="2" key="1">
    <citation type="journal article" date="2023" name="Mol. Phylogenet. Evol.">
        <title>Genome-scale phylogeny and comparative genomics of the fungal order Sordariales.</title>
        <authorList>
            <person name="Hensen N."/>
            <person name="Bonometti L."/>
            <person name="Westerberg I."/>
            <person name="Brannstrom I.O."/>
            <person name="Guillou S."/>
            <person name="Cros-Aarteil S."/>
            <person name="Calhoun S."/>
            <person name="Haridas S."/>
            <person name="Kuo A."/>
            <person name="Mondo S."/>
            <person name="Pangilinan J."/>
            <person name="Riley R."/>
            <person name="LaButti K."/>
            <person name="Andreopoulos B."/>
            <person name="Lipzen A."/>
            <person name="Chen C."/>
            <person name="Yan M."/>
            <person name="Daum C."/>
            <person name="Ng V."/>
            <person name="Clum A."/>
            <person name="Steindorff A."/>
            <person name="Ohm R.A."/>
            <person name="Martin F."/>
            <person name="Silar P."/>
            <person name="Natvig D.O."/>
            <person name="Lalanne C."/>
            <person name="Gautier V."/>
            <person name="Ament-Velasquez S.L."/>
            <person name="Kruys A."/>
            <person name="Hutchinson M.I."/>
            <person name="Powell A.J."/>
            <person name="Barry K."/>
            <person name="Miller A.N."/>
            <person name="Grigoriev I.V."/>
            <person name="Debuchy R."/>
            <person name="Gladieux P."/>
            <person name="Hiltunen Thoren M."/>
            <person name="Johannesson H."/>
        </authorList>
    </citation>
    <scope>NUCLEOTIDE SEQUENCE</scope>
    <source>
        <strain evidence="2">CBS 958.72</strain>
    </source>
</reference>